<evidence type="ECO:0000256" key="4">
    <source>
        <dbReference type="ARBA" id="ARBA00022519"/>
    </source>
</evidence>
<dbReference type="Pfam" id="PF04290">
    <property type="entry name" value="DctQ"/>
    <property type="match status" value="1"/>
</dbReference>
<dbReference type="GO" id="GO:0015740">
    <property type="term" value="P:C4-dicarboxylate transport"/>
    <property type="evidence" value="ECO:0007669"/>
    <property type="project" value="TreeGrafter"/>
</dbReference>
<keyword evidence="3" id="KW-1003">Cell membrane</keyword>
<comment type="subunit">
    <text evidence="9">The complex comprises the extracytoplasmic solute receptor protein and the two transmembrane proteins.</text>
</comment>
<dbReference type="InterPro" id="IPR055348">
    <property type="entry name" value="DctQ"/>
</dbReference>
<dbReference type="GO" id="GO:0022857">
    <property type="term" value="F:transmembrane transporter activity"/>
    <property type="evidence" value="ECO:0007669"/>
    <property type="project" value="UniProtKB-UniRule"/>
</dbReference>
<evidence type="ECO:0000256" key="3">
    <source>
        <dbReference type="ARBA" id="ARBA00022475"/>
    </source>
</evidence>
<evidence type="ECO:0000256" key="9">
    <source>
        <dbReference type="RuleBase" id="RU369079"/>
    </source>
</evidence>
<feature type="transmembrane region" description="Helical" evidence="9">
    <location>
        <begin position="86"/>
        <end position="108"/>
    </location>
</feature>
<feature type="domain" description="Tripartite ATP-independent periplasmic transporters DctQ component" evidence="10">
    <location>
        <begin position="23"/>
        <end position="153"/>
    </location>
</feature>
<evidence type="ECO:0000259" key="10">
    <source>
        <dbReference type="Pfam" id="PF04290"/>
    </source>
</evidence>
<dbReference type="PANTHER" id="PTHR35011">
    <property type="entry name" value="2,3-DIKETO-L-GULONATE TRAP TRANSPORTER SMALL PERMEASE PROTEIN YIAM"/>
    <property type="match status" value="1"/>
</dbReference>
<feature type="transmembrane region" description="Helical" evidence="9">
    <location>
        <begin position="47"/>
        <end position="65"/>
    </location>
</feature>
<dbReference type="Proteomes" id="UP000247551">
    <property type="component" value="Unassembled WGS sequence"/>
</dbReference>
<evidence type="ECO:0000256" key="6">
    <source>
        <dbReference type="ARBA" id="ARBA00022989"/>
    </source>
</evidence>
<proteinExistence type="inferred from homology"/>
<dbReference type="InterPro" id="IPR007387">
    <property type="entry name" value="TRAP_DctQ"/>
</dbReference>
<reference evidence="11 12" key="1">
    <citation type="submission" date="2018-06" db="EMBL/GenBank/DDBJ databases">
        <title>Genomic Encyclopedia of Type Strains, Phase III (KMG-III): the genomes of soil and plant-associated and newly described type strains.</title>
        <authorList>
            <person name="Whitman W."/>
        </authorList>
    </citation>
    <scope>NUCLEOTIDE SEQUENCE [LARGE SCALE GENOMIC DNA]</scope>
    <source>
        <strain evidence="11 12">CECT 7730</strain>
    </source>
</reference>
<dbReference type="AlphaFoldDB" id="A0A318UZM9"/>
<name>A0A318UZM9_9GAMM</name>
<gene>
    <name evidence="11" type="ORF">DFP75_105117</name>
</gene>
<evidence type="ECO:0000256" key="2">
    <source>
        <dbReference type="ARBA" id="ARBA00022448"/>
    </source>
</evidence>
<keyword evidence="12" id="KW-1185">Reference proteome</keyword>
<comment type="function">
    <text evidence="9">Part of the tripartite ATP-independent periplasmic (TRAP) transport system.</text>
</comment>
<evidence type="ECO:0000256" key="7">
    <source>
        <dbReference type="ARBA" id="ARBA00023136"/>
    </source>
</evidence>
<dbReference type="GO" id="GO:0005886">
    <property type="term" value="C:plasma membrane"/>
    <property type="evidence" value="ECO:0007669"/>
    <property type="project" value="UniProtKB-SubCell"/>
</dbReference>
<dbReference type="RefSeq" id="WP_110575892.1">
    <property type="nucleotide sequence ID" value="NZ_QKLW01000005.1"/>
</dbReference>
<keyword evidence="7 9" id="KW-0472">Membrane</keyword>
<evidence type="ECO:0000256" key="1">
    <source>
        <dbReference type="ARBA" id="ARBA00004429"/>
    </source>
</evidence>
<comment type="similarity">
    <text evidence="8 9">Belongs to the TRAP transporter small permease family.</text>
</comment>
<dbReference type="EMBL" id="QKLW01000005">
    <property type="protein sequence ID" value="PYF81027.1"/>
    <property type="molecule type" value="Genomic_DNA"/>
</dbReference>
<keyword evidence="4 9" id="KW-0997">Cell inner membrane</keyword>
<protein>
    <recommendedName>
        <fullName evidence="9">TRAP transporter small permease protein</fullName>
    </recommendedName>
</protein>
<evidence type="ECO:0000313" key="11">
    <source>
        <dbReference type="EMBL" id="PYF81027.1"/>
    </source>
</evidence>
<keyword evidence="6 9" id="KW-1133">Transmembrane helix</keyword>
<evidence type="ECO:0000256" key="8">
    <source>
        <dbReference type="ARBA" id="ARBA00038436"/>
    </source>
</evidence>
<comment type="subcellular location">
    <subcellularLocation>
        <location evidence="1 9">Cell inner membrane</location>
        <topology evidence="1 9">Multi-pass membrane protein</topology>
    </subcellularLocation>
</comment>
<evidence type="ECO:0000256" key="5">
    <source>
        <dbReference type="ARBA" id="ARBA00022692"/>
    </source>
</evidence>
<organism evidence="11 12">
    <name type="scientific">Marinomonas alcarazii</name>
    <dbReference type="NCBI Taxonomy" id="491949"/>
    <lineage>
        <taxon>Bacteria</taxon>
        <taxon>Pseudomonadati</taxon>
        <taxon>Pseudomonadota</taxon>
        <taxon>Gammaproteobacteria</taxon>
        <taxon>Oceanospirillales</taxon>
        <taxon>Oceanospirillaceae</taxon>
        <taxon>Marinomonas</taxon>
    </lineage>
</organism>
<evidence type="ECO:0000313" key="12">
    <source>
        <dbReference type="Proteomes" id="UP000247551"/>
    </source>
</evidence>
<keyword evidence="5 9" id="KW-0812">Transmembrane</keyword>
<feature type="transmembrane region" description="Helical" evidence="9">
    <location>
        <begin position="7"/>
        <end position="27"/>
    </location>
</feature>
<feature type="transmembrane region" description="Helical" evidence="9">
    <location>
        <begin position="128"/>
        <end position="149"/>
    </location>
</feature>
<comment type="caution">
    <text evidence="11">The sequence shown here is derived from an EMBL/GenBank/DDBJ whole genome shotgun (WGS) entry which is preliminary data.</text>
</comment>
<accession>A0A318UZM9</accession>
<dbReference type="PANTHER" id="PTHR35011:SF2">
    <property type="entry name" value="2,3-DIKETO-L-GULONATE TRAP TRANSPORTER SMALL PERMEASE PROTEIN YIAM"/>
    <property type="match status" value="1"/>
</dbReference>
<keyword evidence="2 9" id="KW-0813">Transport</keyword>
<sequence length="172" mass="19218">MPKIRRFLDICLGTTCSFLLLSMVVILSWQVISRYVFNDPSTYTEELLRLGLVWLSLLGAAYSAGRGSHMAIDLLRDLSRGRFQKLLKMLVPISFIIFSIYVLILGGLHSMQIASKQLTAVLQMPMSSFYAALPVCGVLLILYAILNLIDVLKEPMNTKTDSDIDQPLSMGE</sequence>